<accession>A0A938BTS6</accession>
<dbReference type="EMBL" id="VGIR01000021">
    <property type="protein sequence ID" value="MBM3331183.1"/>
    <property type="molecule type" value="Genomic_DNA"/>
</dbReference>
<dbReference type="SUPFAM" id="SSF63829">
    <property type="entry name" value="Calcium-dependent phosphotriesterase"/>
    <property type="match status" value="1"/>
</dbReference>
<protein>
    <recommendedName>
        <fullName evidence="3">Fibronectin type-III domain-containing protein</fullName>
    </recommendedName>
</protein>
<evidence type="ECO:0000313" key="2">
    <source>
        <dbReference type="Proteomes" id="UP000779900"/>
    </source>
</evidence>
<organism evidence="1 2">
    <name type="scientific">candidate division WOR-3 bacterium</name>
    <dbReference type="NCBI Taxonomy" id="2052148"/>
    <lineage>
        <taxon>Bacteria</taxon>
        <taxon>Bacteria division WOR-3</taxon>
    </lineage>
</organism>
<proteinExistence type="predicted"/>
<dbReference type="Gene3D" id="2.120.10.30">
    <property type="entry name" value="TolB, C-terminal domain"/>
    <property type="match status" value="1"/>
</dbReference>
<comment type="caution">
    <text evidence="1">The sequence shown here is derived from an EMBL/GenBank/DDBJ whole genome shotgun (WGS) entry which is preliminary data.</text>
</comment>
<name>A0A938BTS6_UNCW3</name>
<evidence type="ECO:0008006" key="3">
    <source>
        <dbReference type="Google" id="ProtNLM"/>
    </source>
</evidence>
<sequence length="652" mass="69573">MSFALGSVWTVDGTDSLLQHLDHIEFENVSIHSGGTVTLSPALTAMPFVDVAAVWSTVGDRNGNVYVATGNRGRLYRIGRSGKPEVMLDSGAGEVLALTADAAGIVYCGTTPAGKVYRIRPGERPELFCSTGENYVFSLLAAPTSASGPAALFAATGEHGKLLRITADGKATEVFAAPQAHLTTMTWLVPGRELLVGTSPDGVVYRLSFTPGSSSPDVSVIYDTPLNEVKVIAADASGRVYIGANAGSDTDDSARAGVYLVDRSGVRRWFWPAPDSMVYAMSFVESPGPSRLLVATGNKATVYELDTLGRVSVRYRLKETQALCLTSPKSGLQIGTGNPGKLYQAASSYADSGFITSTPYDCTNPALFGTLVHRANVPAGTALAFETRSGNSEKPDSTWSRWSAATPGITSPSRRYIQWRCRMRTSFPNLTPALRRADVHFRSANLAPVIKKLDISQPSLDDVAKGLGKPSRQVTWDATDQDSDSLSFTIFFRSETETSWLRVGRDVTDSRFELDTRSLPDGWYELKLVASDGPTEPAGTALAAERVSRPFMVDNTAPTVTGLKTGTPDPKSGLCRVSFSAQDALSTIAAARVTVNAGDWVILEPQDRVFDSGTEAFSAEVKLTAGANAVSVWVADAQGNVGAARTIVRLRQ</sequence>
<dbReference type="AlphaFoldDB" id="A0A938BTS6"/>
<dbReference type="Proteomes" id="UP000779900">
    <property type="component" value="Unassembled WGS sequence"/>
</dbReference>
<dbReference type="InterPro" id="IPR011042">
    <property type="entry name" value="6-blade_b-propeller_TolB-like"/>
</dbReference>
<reference evidence="1" key="1">
    <citation type="submission" date="2019-03" db="EMBL/GenBank/DDBJ databases">
        <title>Lake Tanganyika Metagenome-Assembled Genomes (MAGs).</title>
        <authorList>
            <person name="Tran P."/>
        </authorList>
    </citation>
    <scope>NUCLEOTIDE SEQUENCE</scope>
    <source>
        <strain evidence="1">K_DeepCast_150m_m2_040</strain>
    </source>
</reference>
<evidence type="ECO:0000313" key="1">
    <source>
        <dbReference type="EMBL" id="MBM3331183.1"/>
    </source>
</evidence>
<gene>
    <name evidence="1" type="ORF">FJY68_04935</name>
</gene>